<dbReference type="Proteomes" id="UP001463665">
    <property type="component" value="Chromosome"/>
</dbReference>
<gene>
    <name evidence="1" type="ORF">AAFP95_13970</name>
</gene>
<sequence length="91" mass="10413">MMKIVSLSFIMFSVVVSAQQKGKKNRLPKIDSADVRSEDSIQNIKQKDLYKMSFLKPDASKYSSLKDKRKDPTDYKILNAMIPEKGKTINN</sequence>
<organism evidence="1 2">
    <name type="scientific">Chryseobacterium endophyticum</name>
    <dbReference type="NCBI Taxonomy" id="1854762"/>
    <lineage>
        <taxon>Bacteria</taxon>
        <taxon>Pseudomonadati</taxon>
        <taxon>Bacteroidota</taxon>
        <taxon>Flavobacteriia</taxon>
        <taxon>Flavobacteriales</taxon>
        <taxon>Weeksellaceae</taxon>
        <taxon>Chryseobacterium group</taxon>
        <taxon>Chryseobacterium</taxon>
    </lineage>
</organism>
<accession>A0AAU6WIZ3</accession>
<protein>
    <submittedName>
        <fullName evidence="1">Uncharacterized protein</fullName>
    </submittedName>
</protein>
<reference evidence="1 2" key="1">
    <citation type="submission" date="2024-04" db="EMBL/GenBank/DDBJ databases">
        <title>Genome sequencing and assembly of rice foliar adapted Chryseobacterium endophyticum OsEnb-ALM-A6.</title>
        <authorList>
            <person name="Kumar S."/>
            <person name="Javed M."/>
            <person name="Chouhan V."/>
            <person name="Charishma K."/>
            <person name="Patel A."/>
            <person name="Kumar M."/>
            <person name="Sahu K.P."/>
            <person name="Kumar A."/>
        </authorList>
    </citation>
    <scope>NUCLEOTIDE SEQUENCE [LARGE SCALE GENOMIC DNA]</scope>
    <source>
        <strain evidence="1 2">OsEnb-ALM-A6</strain>
    </source>
</reference>
<dbReference type="RefSeq" id="WP_345765624.1">
    <property type="nucleotide sequence ID" value="NZ_CP154834.1"/>
</dbReference>
<keyword evidence="2" id="KW-1185">Reference proteome</keyword>
<dbReference type="EMBL" id="CP154834">
    <property type="protein sequence ID" value="XAO72947.1"/>
    <property type="molecule type" value="Genomic_DNA"/>
</dbReference>
<proteinExistence type="predicted"/>
<evidence type="ECO:0000313" key="2">
    <source>
        <dbReference type="Proteomes" id="UP001463665"/>
    </source>
</evidence>
<dbReference type="AlphaFoldDB" id="A0AAU6WIZ3"/>
<name>A0AAU6WIZ3_9FLAO</name>
<evidence type="ECO:0000313" key="1">
    <source>
        <dbReference type="EMBL" id="XAO72947.1"/>
    </source>
</evidence>